<dbReference type="Proteomes" id="UP000249818">
    <property type="component" value="Chromosome BARAN1"/>
</dbReference>
<sequence length="383" mass="41533">MPPKATLSGIHFMNGDEAIAEGAIAAGCRFFAAYPITPQSEIAERLSWRLPRVGGAFIQMEDELGAMAAVVGAAWGGAKAMTATSGPGFSLMMENLGLAIMTETPCVVVDVQRGAPSTGLPTAVGQGDMMQARWGSHGHYEIIALVPASPQEAFDLTVRAFALSERFRVPVLLMTDEVVGHMYERVEIPGEVPLAPRRRPQVPPEEFIPYQPDPDLVPPMACAGEGYRVHVTGLTHDERGYPDMSAEAHDRLVRRLAEKVLRYREEYTLYEEVGLDDAEVAVVSYGISARVAYGALAQARQQGIKAGMLRLITAWPFPDERVRALADQVRGIAVVELNLGQMSREVERATRGKVPLAGVSHAGGRIHTPEEVLAGIKEVARCR</sequence>
<dbReference type="SUPFAM" id="SSF52922">
    <property type="entry name" value="TK C-terminal domain-like"/>
    <property type="match status" value="1"/>
</dbReference>
<dbReference type="FunFam" id="3.40.50.920:FF:000013">
    <property type="entry name" value="Ferredoxin oxidoreductase alpha subunit"/>
    <property type="match status" value="1"/>
</dbReference>
<keyword evidence="1 4" id="KW-0560">Oxidoreductase</keyword>
<evidence type="ECO:0000313" key="5">
    <source>
        <dbReference type="Proteomes" id="UP000249818"/>
    </source>
</evidence>
<dbReference type="InterPro" id="IPR002880">
    <property type="entry name" value="Pyrv_Fd/Flavodoxin_OxRdtase_N"/>
</dbReference>
<dbReference type="RefSeq" id="WP_122030583.1">
    <property type="nucleotide sequence ID" value="NZ_LS483254.1"/>
</dbReference>
<dbReference type="InterPro" id="IPR052368">
    <property type="entry name" value="2-oxoacid_oxidoreductase"/>
</dbReference>
<dbReference type="PANTHER" id="PTHR43088:SF1">
    <property type="entry name" value="SUBUNIT OF PYRUVATE:FLAVODOXIN OXIDOREDUCTASE"/>
    <property type="match status" value="1"/>
</dbReference>
<accession>A0A2X3K5Q4</accession>
<keyword evidence="5" id="KW-1185">Reference proteome</keyword>
<evidence type="ECO:0000259" key="2">
    <source>
        <dbReference type="Pfam" id="PF01855"/>
    </source>
</evidence>
<dbReference type="AlphaFoldDB" id="A0A2X3K5Q4"/>
<dbReference type="Gene3D" id="3.40.50.970">
    <property type="match status" value="1"/>
</dbReference>
<dbReference type="CDD" id="cd07034">
    <property type="entry name" value="TPP_PYR_PFOR_IOR-alpha_like"/>
    <property type="match status" value="1"/>
</dbReference>
<proteinExistence type="predicted"/>
<dbReference type="EMBL" id="LS483254">
    <property type="protein sequence ID" value="SQD92353.1"/>
    <property type="molecule type" value="Genomic_DNA"/>
</dbReference>
<protein>
    <submittedName>
        <fullName evidence="4">2-oxoglutarate ferredoxin oxidoreductase subunit alpha</fullName>
        <ecNumber evidence="4">1.2.7.3</ecNumber>
    </submittedName>
</protein>
<evidence type="ECO:0000256" key="1">
    <source>
        <dbReference type="ARBA" id="ARBA00023002"/>
    </source>
</evidence>
<feature type="domain" description="Pyruvate:ferredoxin oxidoreductase core" evidence="3">
    <location>
        <begin position="278"/>
        <end position="372"/>
    </location>
</feature>
<dbReference type="NCBIfam" id="NF006412">
    <property type="entry name" value="PRK08659.1"/>
    <property type="match status" value="1"/>
</dbReference>
<dbReference type="PANTHER" id="PTHR43088">
    <property type="entry name" value="SUBUNIT OF PYRUVATE:FLAVODOXIN OXIDOREDUCTASE-RELATED"/>
    <property type="match status" value="1"/>
</dbReference>
<dbReference type="InterPro" id="IPR033412">
    <property type="entry name" value="PFOR_II"/>
</dbReference>
<evidence type="ECO:0000313" key="4">
    <source>
        <dbReference type="EMBL" id="SQD92353.1"/>
    </source>
</evidence>
<dbReference type="EC" id="1.2.7.3" evidence="4"/>
<reference evidence="5" key="1">
    <citation type="submission" date="2018-05" db="EMBL/GenBank/DDBJ databases">
        <authorList>
            <person name="Hao L."/>
        </authorList>
    </citation>
    <scope>NUCLEOTIDE SEQUENCE [LARGE SCALE GENOMIC DNA]</scope>
</reference>
<dbReference type="InterPro" id="IPR029061">
    <property type="entry name" value="THDP-binding"/>
</dbReference>
<organism evidence="4 5">
    <name type="scientific">Candidatus Bipolaricaulis anaerobius</name>
    <dbReference type="NCBI Taxonomy" id="2026885"/>
    <lineage>
        <taxon>Bacteria</taxon>
        <taxon>Candidatus Bipolaricaulota</taxon>
        <taxon>Candidatus Bipolaricaulia</taxon>
        <taxon>Candidatus Bipolaricaulales</taxon>
        <taxon>Candidatus Bipolaricaulaceae</taxon>
        <taxon>Candidatus Bipolaricaulis</taxon>
    </lineage>
</organism>
<gene>
    <name evidence="4" type="primary">korA</name>
    <name evidence="4" type="ORF">BARAN1_0328</name>
</gene>
<dbReference type="InterPro" id="IPR009014">
    <property type="entry name" value="Transketo_C/PFOR_II"/>
</dbReference>
<dbReference type="Pfam" id="PF01855">
    <property type="entry name" value="POR_N"/>
    <property type="match status" value="1"/>
</dbReference>
<feature type="domain" description="Pyruvate flavodoxin/ferredoxin oxidoreductase pyrimidine binding" evidence="2">
    <location>
        <begin position="21"/>
        <end position="254"/>
    </location>
</feature>
<dbReference type="Pfam" id="PF17147">
    <property type="entry name" value="PFOR_II"/>
    <property type="match status" value="1"/>
</dbReference>
<dbReference type="Gene3D" id="3.40.50.920">
    <property type="match status" value="1"/>
</dbReference>
<dbReference type="KEGG" id="bana:BARAN1_0328"/>
<dbReference type="GO" id="GO:0047553">
    <property type="term" value="F:2-oxoglutarate synthase activity"/>
    <property type="evidence" value="ECO:0007669"/>
    <property type="project" value="UniProtKB-EC"/>
</dbReference>
<name>A0A2X3K5Q4_9BACT</name>
<dbReference type="OrthoDB" id="9794954at2"/>
<dbReference type="FunFam" id="3.40.50.970:FF:000022">
    <property type="entry name" value="2-oxoglutarate ferredoxin oxidoreductase alpha subunit"/>
    <property type="match status" value="1"/>
</dbReference>
<dbReference type="SUPFAM" id="SSF52518">
    <property type="entry name" value="Thiamin diphosphate-binding fold (THDP-binding)"/>
    <property type="match status" value="1"/>
</dbReference>
<evidence type="ECO:0000259" key="3">
    <source>
        <dbReference type="Pfam" id="PF17147"/>
    </source>
</evidence>